<keyword evidence="2" id="KW-1185">Reference proteome</keyword>
<name>A0A2N3YGI8_9MICO</name>
<evidence type="ECO:0008006" key="3">
    <source>
        <dbReference type="Google" id="ProtNLM"/>
    </source>
</evidence>
<evidence type="ECO:0000313" key="1">
    <source>
        <dbReference type="EMBL" id="PKW25963.1"/>
    </source>
</evidence>
<protein>
    <recommendedName>
        <fullName evidence="3">Excreted virulence factor EspC (Type VII ESX diderm)</fullName>
    </recommendedName>
</protein>
<comment type="caution">
    <text evidence="1">The sequence shown here is derived from an EMBL/GenBank/DDBJ whole genome shotgun (WGS) entry which is preliminary data.</text>
</comment>
<gene>
    <name evidence="1" type="ORF">ATL31_0767</name>
</gene>
<dbReference type="Proteomes" id="UP000233781">
    <property type="component" value="Unassembled WGS sequence"/>
</dbReference>
<sequence>MTGGLVVQPGERSATSGAGLIDSGSSLCQAIAGKDWVDGALSGVAVGFDAVATYSDPLGSLFAAGIGWVIDHLDPIKGWFDDLAGNPEAVSAFAGTWLNVSNSISACNTTFVVGANQKLERMSGPNMERYRGHVDEMSDKLTFYSGAARAMSIGTEGAAVIVGFVHGLLRDALSQVVGALCSYVTELVITLGTATPLIIHQASTRISALAAEIGPKITGLKNSVTDLDSLMRELRDILNDIPRFLGNRYSVPNHPNLRWSSVMDDPNHLLQGMSVRDAMNLVHVKPEYRHILANNPALWEQVVRDAFKEGIPGNASDAGKNINEAIRSQLDGHH</sequence>
<dbReference type="AlphaFoldDB" id="A0A2N3YGI8"/>
<dbReference type="OrthoDB" id="2086631at2"/>
<dbReference type="RefSeq" id="WP_101394607.1">
    <property type="nucleotide sequence ID" value="NZ_PJNE01000001.1"/>
</dbReference>
<reference evidence="1 2" key="1">
    <citation type="submission" date="2017-12" db="EMBL/GenBank/DDBJ databases">
        <title>Sequencing the genomes of 1000 Actinobacteria strains.</title>
        <authorList>
            <person name="Klenk H.-P."/>
        </authorList>
    </citation>
    <scope>NUCLEOTIDE SEQUENCE [LARGE SCALE GENOMIC DNA]</scope>
    <source>
        <strain evidence="1 2">DSM 12806</strain>
    </source>
</reference>
<proteinExistence type="predicted"/>
<accession>A0A2N3YGI8</accession>
<organism evidence="1 2">
    <name type="scientific">Phycicoccus duodecadis</name>
    <dbReference type="NCBI Taxonomy" id="173053"/>
    <lineage>
        <taxon>Bacteria</taxon>
        <taxon>Bacillati</taxon>
        <taxon>Actinomycetota</taxon>
        <taxon>Actinomycetes</taxon>
        <taxon>Micrococcales</taxon>
        <taxon>Intrasporangiaceae</taxon>
        <taxon>Phycicoccus</taxon>
    </lineage>
</organism>
<evidence type="ECO:0000313" key="2">
    <source>
        <dbReference type="Proteomes" id="UP000233781"/>
    </source>
</evidence>
<dbReference type="EMBL" id="PJNE01000001">
    <property type="protein sequence ID" value="PKW25963.1"/>
    <property type="molecule type" value="Genomic_DNA"/>
</dbReference>